<keyword evidence="1" id="KW-1133">Transmembrane helix</keyword>
<protein>
    <submittedName>
        <fullName evidence="2">Type II toxin-antitoxin system PemK/MazF family toxin</fullName>
    </submittedName>
</protein>
<dbReference type="Proteomes" id="UP001214441">
    <property type="component" value="Unassembled WGS sequence"/>
</dbReference>
<comment type="caution">
    <text evidence="2">The sequence shown here is derived from an EMBL/GenBank/DDBJ whole genome shotgun (WGS) entry which is preliminary data.</text>
</comment>
<organism evidence="2 3">
    <name type="scientific">Streptomyces iconiensis</name>
    <dbReference type="NCBI Taxonomy" id="1384038"/>
    <lineage>
        <taxon>Bacteria</taxon>
        <taxon>Bacillati</taxon>
        <taxon>Actinomycetota</taxon>
        <taxon>Actinomycetes</taxon>
        <taxon>Kitasatosporales</taxon>
        <taxon>Streptomycetaceae</taxon>
        <taxon>Streptomyces</taxon>
    </lineage>
</organism>
<proteinExistence type="predicted"/>
<keyword evidence="3" id="KW-1185">Reference proteome</keyword>
<evidence type="ECO:0000313" key="3">
    <source>
        <dbReference type="Proteomes" id="UP001214441"/>
    </source>
</evidence>
<accession>A0ABT6ZX84</accession>
<feature type="transmembrane region" description="Helical" evidence="1">
    <location>
        <begin position="6"/>
        <end position="24"/>
    </location>
</feature>
<dbReference type="EMBL" id="JANCPR020000013">
    <property type="protein sequence ID" value="MDJ1133241.1"/>
    <property type="molecule type" value="Genomic_DNA"/>
</dbReference>
<dbReference type="RefSeq" id="WP_274043739.1">
    <property type="nucleotide sequence ID" value="NZ_JANCPR020000013.1"/>
</dbReference>
<keyword evidence="1" id="KW-0472">Membrane</keyword>
<sequence length="146" mass="15759">MDTSWWLALGGVVLLAFVAALVDARGRLGPRRRGARAVAAAAVRDDGEPLPRPGEIWRTELPDGDEQPFLVLAVRSDGARVARLTTAPRSSSALPVPLPVLPPDDTRLPVYYTAEGGLAEVGLARLLHRMGEVAPETWEQIRHLAD</sequence>
<reference evidence="2 3" key="1">
    <citation type="submission" date="2023-05" db="EMBL/GenBank/DDBJ databases">
        <title>Streptantibioticus silvisoli sp. nov., acidotolerant actinomycetes 1 from pine litter.</title>
        <authorList>
            <person name="Swiecimska M."/>
            <person name="Golinska P."/>
            <person name="Sangal V."/>
            <person name="Wachnowicz B."/>
            <person name="Goodfellow M."/>
        </authorList>
    </citation>
    <scope>NUCLEOTIDE SEQUENCE [LARGE SCALE GENOMIC DNA]</scope>
    <source>
        <strain evidence="2 3">DSM 42109</strain>
    </source>
</reference>
<name>A0ABT6ZX84_9ACTN</name>
<evidence type="ECO:0000313" key="2">
    <source>
        <dbReference type="EMBL" id="MDJ1133241.1"/>
    </source>
</evidence>
<evidence type="ECO:0000256" key="1">
    <source>
        <dbReference type="SAM" id="Phobius"/>
    </source>
</evidence>
<keyword evidence="1" id="KW-0812">Transmembrane</keyword>
<gene>
    <name evidence="2" type="ORF">NMN56_014960</name>
</gene>